<evidence type="ECO:0000313" key="1">
    <source>
        <dbReference type="EMBL" id="EKC69874.1"/>
    </source>
</evidence>
<dbReference type="EMBL" id="AJWY01005342">
    <property type="protein sequence ID" value="EKC69874.1"/>
    <property type="molecule type" value="Genomic_DNA"/>
</dbReference>
<name>K1TQJ1_9ZZZZ</name>
<sequence length="126" mass="14400">MRCHFVADSEIKTGIVGYGRLPLMITRRCPINNGKPCGKTKRADCPHYITDRQGNNMPCMCSENTVEILNPDKLYLSDRQSELAKFDFVLLKFTDETDTGEVLEMYLDDIKPDGKLTRGLYYRGVQ</sequence>
<comment type="caution">
    <text evidence="1">The sequence shown here is derived from an EMBL/GenBank/DDBJ whole genome shotgun (WGS) entry which is preliminary data.</text>
</comment>
<accession>K1TQJ1</accession>
<organism evidence="1">
    <name type="scientific">human gut metagenome</name>
    <dbReference type="NCBI Taxonomy" id="408170"/>
    <lineage>
        <taxon>unclassified sequences</taxon>
        <taxon>metagenomes</taxon>
        <taxon>organismal metagenomes</taxon>
    </lineage>
</organism>
<protein>
    <submittedName>
        <fullName evidence="1">Peptidase U32</fullName>
    </submittedName>
</protein>
<dbReference type="AlphaFoldDB" id="K1TQJ1"/>
<reference evidence="1" key="1">
    <citation type="journal article" date="2013" name="Environ. Microbiol.">
        <title>Microbiota from the distal guts of lean and obese adolescents exhibit partial functional redundancy besides clear differences in community structure.</title>
        <authorList>
            <person name="Ferrer M."/>
            <person name="Ruiz A."/>
            <person name="Lanza F."/>
            <person name="Haange S.B."/>
            <person name="Oberbach A."/>
            <person name="Till H."/>
            <person name="Bargiela R."/>
            <person name="Campoy C."/>
            <person name="Segura M.T."/>
            <person name="Richter M."/>
            <person name="von Bergen M."/>
            <person name="Seifert J."/>
            <person name="Suarez A."/>
        </authorList>
    </citation>
    <scope>NUCLEOTIDE SEQUENCE</scope>
</reference>
<gene>
    <name evidence="1" type="ORF">LEA_08064</name>
</gene>
<proteinExistence type="predicted"/>